<dbReference type="OrthoDB" id="3796539at2"/>
<sequence>MLTPCLGREQTQARLATALASSRWVSIVGPPGSGKTLLARHAAPDGESTWVNARGLQDAEDVLSACLDALDVPPTPGDSAEGALCRAMDGTDTLLVVDGLDLDPSALGPTFQQLMAATSEARLAVTSLTMAGQPAERVVRVAPFIVPRDHEPLAGPAVELFLHRVEAAGGHPVDLQAHASDVRRLLNATGGLPLLIEQIAVQIALVGVTNVVPTASLSEAVHGSYELLDADQQRCFRRMSQMTSPVSIDVLAEITGVSRDEAAAIAGGLVRRSLLELLPDGRFDMLSPIRRHGHFLTASTDDRDLTRQALLTWADRVAPADFNTGAADEAWLGDLAVMKSAIAAACADAGTRGLGYALANRVFSSLYTSMRARDAVEILEATLVSGDGPPEIGAQVARRAGIAASEVRGTYEGQWLLDRADEHALSSPDPDEELAKNASIRAEMHLDAGALVQSEVDARRAIELGTASEITRQAARTLADVQVSRGAFRDAAATLGQLLAARDHKDERWISLSARTLLARIALEQGRPTEAASAARAVVNDARALAEDRVALLAETLLRHLDPGFTPAPLDRDSLPWAVRIPVLAQDARDLLRDGDQQRAAGLAADVVVLADSTGLGRDAVEGRLLLARALLAGGDRAQATTTFLAALDRASEMPMPLRVADALDGLAWIGQHGDLRDARALAAASAALRAPRQAAAWGYAADRPIVVGRSFPGEWVVDDEFTRAGVEAVVGLFSGVTSPDTGSVLGRLSNAERQVADRVAQGLTSRQIAAELFISPRTVDAHLTHIYRKLDITTRAKLAALVVDAR</sequence>
<feature type="domain" description="HTH luxR-type" evidence="1">
    <location>
        <begin position="742"/>
        <end position="807"/>
    </location>
</feature>
<dbReference type="GO" id="GO:0003677">
    <property type="term" value="F:DNA binding"/>
    <property type="evidence" value="ECO:0007669"/>
    <property type="project" value="InterPro"/>
</dbReference>
<evidence type="ECO:0000313" key="2">
    <source>
        <dbReference type="EMBL" id="PUA80328.1"/>
    </source>
</evidence>
<dbReference type="Gene3D" id="1.10.10.10">
    <property type="entry name" value="Winged helix-like DNA-binding domain superfamily/Winged helix DNA-binding domain"/>
    <property type="match status" value="1"/>
</dbReference>
<dbReference type="Pfam" id="PF00196">
    <property type="entry name" value="GerE"/>
    <property type="match status" value="1"/>
</dbReference>
<evidence type="ECO:0000313" key="3">
    <source>
        <dbReference type="Proteomes" id="UP000244867"/>
    </source>
</evidence>
<protein>
    <recommendedName>
        <fullName evidence="1">HTH luxR-type domain-containing protein</fullName>
    </recommendedName>
</protein>
<dbReference type="PROSITE" id="PS50043">
    <property type="entry name" value="HTH_LUXR_2"/>
    <property type="match status" value="1"/>
</dbReference>
<dbReference type="InterPro" id="IPR000792">
    <property type="entry name" value="Tscrpt_reg_LuxR_C"/>
</dbReference>
<dbReference type="InterPro" id="IPR036388">
    <property type="entry name" value="WH-like_DNA-bd_sf"/>
</dbReference>
<comment type="caution">
    <text evidence="2">The sequence shown here is derived from an EMBL/GenBank/DDBJ whole genome shotgun (WGS) entry which is preliminary data.</text>
</comment>
<dbReference type="AlphaFoldDB" id="A0A2R7YVD1"/>
<dbReference type="InterPro" id="IPR016032">
    <property type="entry name" value="Sig_transdc_resp-reg_C-effctor"/>
</dbReference>
<proteinExistence type="predicted"/>
<dbReference type="SUPFAM" id="SSF46894">
    <property type="entry name" value="C-terminal effector domain of the bipartite response regulators"/>
    <property type="match status" value="1"/>
</dbReference>
<accession>A0A2R7YVD1</accession>
<dbReference type="PANTHER" id="PTHR47691:SF3">
    <property type="entry name" value="HTH-TYPE TRANSCRIPTIONAL REGULATOR RV0890C-RELATED"/>
    <property type="match status" value="1"/>
</dbReference>
<name>A0A2R7YVD1_9ACTN</name>
<dbReference type="InterPro" id="IPR027417">
    <property type="entry name" value="P-loop_NTPase"/>
</dbReference>
<dbReference type="Gene3D" id="3.40.50.300">
    <property type="entry name" value="P-loop containing nucleotide triphosphate hydrolases"/>
    <property type="match status" value="1"/>
</dbReference>
<organism evidence="2 3">
    <name type="scientific">Nocardioides currus</name>
    <dbReference type="NCBI Taxonomy" id="2133958"/>
    <lineage>
        <taxon>Bacteria</taxon>
        <taxon>Bacillati</taxon>
        <taxon>Actinomycetota</taxon>
        <taxon>Actinomycetes</taxon>
        <taxon>Propionibacteriales</taxon>
        <taxon>Nocardioidaceae</taxon>
        <taxon>Nocardioides</taxon>
    </lineage>
</organism>
<dbReference type="PROSITE" id="PS00622">
    <property type="entry name" value="HTH_LUXR_1"/>
    <property type="match status" value="1"/>
</dbReference>
<dbReference type="SUPFAM" id="SSF52540">
    <property type="entry name" value="P-loop containing nucleoside triphosphate hydrolases"/>
    <property type="match status" value="1"/>
</dbReference>
<gene>
    <name evidence="2" type="ORF">C7S10_14455</name>
</gene>
<dbReference type="GO" id="GO:0006355">
    <property type="term" value="P:regulation of DNA-templated transcription"/>
    <property type="evidence" value="ECO:0007669"/>
    <property type="project" value="InterPro"/>
</dbReference>
<dbReference type="CDD" id="cd06170">
    <property type="entry name" value="LuxR_C_like"/>
    <property type="match status" value="1"/>
</dbReference>
<dbReference type="EMBL" id="PYXZ01000006">
    <property type="protein sequence ID" value="PUA80328.1"/>
    <property type="molecule type" value="Genomic_DNA"/>
</dbReference>
<dbReference type="RefSeq" id="WP_108345135.1">
    <property type="nucleotide sequence ID" value="NZ_PYXZ01000006.1"/>
</dbReference>
<keyword evidence="3" id="KW-1185">Reference proteome</keyword>
<dbReference type="SMART" id="SM00421">
    <property type="entry name" value="HTH_LUXR"/>
    <property type="match status" value="1"/>
</dbReference>
<reference evidence="2 3" key="1">
    <citation type="submission" date="2018-03" db="EMBL/GenBank/DDBJ databases">
        <authorList>
            <person name="Keele B.F."/>
        </authorList>
    </citation>
    <scope>NUCLEOTIDE SEQUENCE [LARGE SCALE GENOMIC DNA]</scope>
    <source>
        <strain evidence="2 3">IB-3</strain>
    </source>
</reference>
<evidence type="ECO:0000259" key="1">
    <source>
        <dbReference type="PROSITE" id="PS50043"/>
    </source>
</evidence>
<dbReference type="PANTHER" id="PTHR47691">
    <property type="entry name" value="REGULATOR-RELATED"/>
    <property type="match status" value="1"/>
</dbReference>
<dbReference type="Proteomes" id="UP000244867">
    <property type="component" value="Unassembled WGS sequence"/>
</dbReference>
<dbReference type="PRINTS" id="PR00038">
    <property type="entry name" value="HTHLUXR"/>
</dbReference>